<protein>
    <recommendedName>
        <fullName evidence="1">LHH domain-containing protein</fullName>
    </recommendedName>
</protein>
<proteinExistence type="predicted"/>
<evidence type="ECO:0000313" key="2">
    <source>
        <dbReference type="EMBL" id="OYD09936.1"/>
    </source>
</evidence>
<reference evidence="2 3" key="1">
    <citation type="submission" date="2017-07" db="EMBL/GenBank/DDBJ databases">
        <title>The genome sequence of Paludifilum halophilum highlights mechanisms for microbial adaptation to high salt environemnts.</title>
        <authorList>
            <person name="Belbahri L."/>
        </authorList>
    </citation>
    <scope>NUCLEOTIDE SEQUENCE [LARGE SCALE GENOMIC DNA]</scope>
    <source>
        <strain evidence="2 3">DSM 102817</strain>
    </source>
</reference>
<sequence>MKQFGWNIQVGGDGTLAIPWIKGSDEAADGYNKAAGKSDTGQATKQIDKASSVYSKLKQSKTYTPVQFQGTVKVGGKTRDVSRRVYQRKGIDWNAVDDEGLTNLQRMKKGRPPIGPDGKQIELHHVIQKEAGPMVEIMELTHDQYHKQLHKLVEDGNSFRNDPVLSKQYDNFRRKYWRWRYKQVKEQLEKDQID</sequence>
<name>A0A235BCC2_9BACL</name>
<dbReference type="OrthoDB" id="7182479at2"/>
<keyword evidence="3" id="KW-1185">Reference proteome</keyword>
<comment type="caution">
    <text evidence="2">The sequence shown here is derived from an EMBL/GenBank/DDBJ whole genome shotgun (WGS) entry which is preliminary data.</text>
</comment>
<organism evidence="2 3">
    <name type="scientific">Paludifilum halophilum</name>
    <dbReference type="NCBI Taxonomy" id="1642702"/>
    <lineage>
        <taxon>Bacteria</taxon>
        <taxon>Bacillati</taxon>
        <taxon>Bacillota</taxon>
        <taxon>Bacilli</taxon>
        <taxon>Bacillales</taxon>
        <taxon>Thermoactinomycetaceae</taxon>
        <taxon>Paludifilum</taxon>
    </lineage>
</organism>
<dbReference type="Proteomes" id="UP000215459">
    <property type="component" value="Unassembled WGS sequence"/>
</dbReference>
<evidence type="ECO:0000259" key="1">
    <source>
        <dbReference type="Pfam" id="PF14411"/>
    </source>
</evidence>
<dbReference type="AlphaFoldDB" id="A0A235BCC2"/>
<accession>A0A235BCC2</accession>
<dbReference type="Pfam" id="PF14411">
    <property type="entry name" value="LHH"/>
    <property type="match status" value="1"/>
</dbReference>
<gene>
    <name evidence="2" type="ORF">CHM34_00010</name>
</gene>
<evidence type="ECO:0000313" key="3">
    <source>
        <dbReference type="Proteomes" id="UP000215459"/>
    </source>
</evidence>
<dbReference type="EMBL" id="NOWF01000001">
    <property type="protein sequence ID" value="OYD09936.1"/>
    <property type="molecule type" value="Genomic_DNA"/>
</dbReference>
<feature type="domain" description="LHH" evidence="1">
    <location>
        <begin position="102"/>
        <end position="183"/>
    </location>
</feature>
<dbReference type="InterPro" id="IPR026834">
    <property type="entry name" value="LHH"/>
</dbReference>